<name>A0A3S3QHX1_9SPHI</name>
<dbReference type="OrthoDB" id="5383110at2"/>
<protein>
    <submittedName>
        <fullName evidence="3">Nuclear transport factor 2 family protein</fullName>
    </submittedName>
</protein>
<dbReference type="Gene3D" id="3.10.450.50">
    <property type="match status" value="1"/>
</dbReference>
<accession>A0A3S3QHX1</accession>
<evidence type="ECO:0000313" key="3">
    <source>
        <dbReference type="EMBL" id="RWU10538.1"/>
    </source>
</evidence>
<feature type="domain" description="DUF4440" evidence="2">
    <location>
        <begin position="27"/>
        <end position="132"/>
    </location>
</feature>
<reference evidence="3 4" key="1">
    <citation type="submission" date="2018-06" db="EMBL/GenBank/DDBJ databases">
        <title>Pedobacter endophyticus sp. nov., an endophytic bacterium isolated from a leaf of Triticum aestivum.</title>
        <authorList>
            <person name="Zhang L."/>
        </authorList>
    </citation>
    <scope>NUCLEOTIDE SEQUENCE [LARGE SCALE GENOMIC DNA]</scope>
    <source>
        <strain evidence="3 4">CM134L-2</strain>
    </source>
</reference>
<keyword evidence="4" id="KW-1185">Reference proteome</keyword>
<evidence type="ECO:0000313" key="4">
    <source>
        <dbReference type="Proteomes" id="UP000284120"/>
    </source>
</evidence>
<feature type="signal peptide" evidence="1">
    <location>
        <begin position="1"/>
        <end position="18"/>
    </location>
</feature>
<dbReference type="AlphaFoldDB" id="A0A3S3QHX1"/>
<dbReference type="EMBL" id="SAYW01000001">
    <property type="protein sequence ID" value="RWU10538.1"/>
    <property type="molecule type" value="Genomic_DNA"/>
</dbReference>
<dbReference type="Pfam" id="PF14534">
    <property type="entry name" value="DUF4440"/>
    <property type="match status" value="1"/>
</dbReference>
<sequence length="142" mass="15460">MKKLVLILALMSSTYVFAQNKAEQNLLTAVEKMKAAMVSGDRKDLEDIAADDLSYGHSGGKIEDKATFVETIASGKSDFVSIDLANQTVKITGSTGVVRHELHAKTNDGGKPGEVHLGILLVWQLQGKDWKLLARQAFKLPH</sequence>
<dbReference type="InterPro" id="IPR027843">
    <property type="entry name" value="DUF4440"/>
</dbReference>
<feature type="chain" id="PRO_5018711991" evidence="1">
    <location>
        <begin position="19"/>
        <end position="142"/>
    </location>
</feature>
<comment type="caution">
    <text evidence="3">The sequence shown here is derived from an EMBL/GenBank/DDBJ whole genome shotgun (WGS) entry which is preliminary data.</text>
</comment>
<gene>
    <name evidence="3" type="ORF">DPV69_04155</name>
</gene>
<dbReference type="InterPro" id="IPR032710">
    <property type="entry name" value="NTF2-like_dom_sf"/>
</dbReference>
<keyword evidence="1" id="KW-0732">Signal</keyword>
<evidence type="ECO:0000259" key="2">
    <source>
        <dbReference type="Pfam" id="PF14534"/>
    </source>
</evidence>
<organism evidence="3 4">
    <name type="scientific">Pedobacter chitinilyticus</name>
    <dbReference type="NCBI Taxonomy" id="2233776"/>
    <lineage>
        <taxon>Bacteria</taxon>
        <taxon>Pseudomonadati</taxon>
        <taxon>Bacteroidota</taxon>
        <taxon>Sphingobacteriia</taxon>
        <taxon>Sphingobacteriales</taxon>
        <taxon>Sphingobacteriaceae</taxon>
        <taxon>Pedobacter</taxon>
    </lineage>
</organism>
<dbReference type="RefSeq" id="WP_113646565.1">
    <property type="nucleotide sequence ID" value="NZ_QMHN01000001.1"/>
</dbReference>
<dbReference type="SUPFAM" id="SSF54427">
    <property type="entry name" value="NTF2-like"/>
    <property type="match status" value="1"/>
</dbReference>
<evidence type="ECO:0000256" key="1">
    <source>
        <dbReference type="SAM" id="SignalP"/>
    </source>
</evidence>
<dbReference type="Proteomes" id="UP000284120">
    <property type="component" value="Unassembled WGS sequence"/>
</dbReference>
<proteinExistence type="predicted"/>